<protein>
    <recommendedName>
        <fullName evidence="2">ParB-like N-terminal domain-containing protein</fullName>
    </recommendedName>
</protein>
<reference evidence="3 4" key="1">
    <citation type="submission" date="2019-03" db="EMBL/GenBank/DDBJ databases">
        <title>Draft Genome Sequence of Desulfosporosinus fructosivorans Strain 63.6F, Isolated from Marine Sediment in the Baltic Sea.</title>
        <authorList>
            <person name="Hausmann B."/>
            <person name="Vandieken V."/>
            <person name="Pjevac P."/>
            <person name="Schreck K."/>
            <person name="Herbold C.W."/>
            <person name="Loy A."/>
        </authorList>
    </citation>
    <scope>NUCLEOTIDE SEQUENCE [LARGE SCALE GENOMIC DNA]</scope>
    <source>
        <strain evidence="3 4">63.6F</strain>
    </source>
</reference>
<dbReference type="InterPro" id="IPR003115">
    <property type="entry name" value="ParB_N"/>
</dbReference>
<accession>A0A4Z0R7D7</accession>
<comment type="caution">
    <text evidence="3">The sequence shown here is derived from an EMBL/GenBank/DDBJ whole genome shotgun (WGS) entry which is preliminary data.</text>
</comment>
<evidence type="ECO:0000313" key="3">
    <source>
        <dbReference type="EMBL" id="TGE38708.1"/>
    </source>
</evidence>
<proteinExistence type="predicted"/>
<dbReference type="RefSeq" id="WP_135545203.1">
    <property type="nucleotide sequence ID" value="NZ_SPQQ01000002.1"/>
</dbReference>
<keyword evidence="4" id="KW-1185">Reference proteome</keyword>
<feature type="compositionally biased region" description="Polar residues" evidence="1">
    <location>
        <begin position="83"/>
        <end position="94"/>
    </location>
</feature>
<evidence type="ECO:0000313" key="4">
    <source>
        <dbReference type="Proteomes" id="UP000298460"/>
    </source>
</evidence>
<feature type="region of interest" description="Disordered" evidence="1">
    <location>
        <begin position="80"/>
        <end position="111"/>
    </location>
</feature>
<dbReference type="InterPro" id="IPR036086">
    <property type="entry name" value="ParB/Sulfiredoxin_sf"/>
</dbReference>
<dbReference type="Proteomes" id="UP000298460">
    <property type="component" value="Unassembled WGS sequence"/>
</dbReference>
<organism evidence="3 4">
    <name type="scientific">Desulfosporosinus fructosivorans</name>
    <dbReference type="NCBI Taxonomy" id="2018669"/>
    <lineage>
        <taxon>Bacteria</taxon>
        <taxon>Bacillati</taxon>
        <taxon>Bacillota</taxon>
        <taxon>Clostridia</taxon>
        <taxon>Eubacteriales</taxon>
        <taxon>Desulfitobacteriaceae</taxon>
        <taxon>Desulfosporosinus</taxon>
    </lineage>
</organism>
<dbReference type="Pfam" id="PF02195">
    <property type="entry name" value="ParB_N"/>
    <property type="match status" value="1"/>
</dbReference>
<gene>
    <name evidence="3" type="ORF">E4K67_04275</name>
</gene>
<feature type="region of interest" description="Disordered" evidence="1">
    <location>
        <begin position="160"/>
        <end position="193"/>
    </location>
</feature>
<feature type="compositionally biased region" description="Basic and acidic residues" evidence="1">
    <location>
        <begin position="96"/>
        <end position="107"/>
    </location>
</feature>
<dbReference type="Gene3D" id="1.20.5.1000">
    <property type="entry name" value="arf6 gtpase in complex with a specific effector, jip4"/>
    <property type="match status" value="1"/>
</dbReference>
<name>A0A4Z0R7D7_9FIRM</name>
<feature type="compositionally biased region" description="Basic and acidic residues" evidence="1">
    <location>
        <begin position="160"/>
        <end position="171"/>
    </location>
</feature>
<dbReference type="AlphaFoldDB" id="A0A4Z0R7D7"/>
<dbReference type="Gene3D" id="3.90.1530.10">
    <property type="entry name" value="Conserved hypothetical protein from pyrococcus furiosus pfu- 392566-001, ParB domain"/>
    <property type="match status" value="1"/>
</dbReference>
<evidence type="ECO:0000259" key="2">
    <source>
        <dbReference type="Pfam" id="PF02195"/>
    </source>
</evidence>
<evidence type="ECO:0000256" key="1">
    <source>
        <dbReference type="SAM" id="MobiDB-lite"/>
    </source>
</evidence>
<sequence>MNPPVVTPSNELIAGERRLRACMLLNYQQIEVRVMSVKDSEHQLQIEISENENRKDFTFSERVDWAKRLERVERLKAKERQSELNGKSQLTENSTEAEKGESRDIVADKSGFGSGKQFEKAKYIEENATEEMIKDLDDGKLSINGAYTTLKKEKQELEQAKKELEQEKENLEQDYESLSNQKDALQKENETLETQLEQALDKKLAVDNTDYTTINSLREQLSKWSASPKKRT</sequence>
<dbReference type="EMBL" id="SPQQ01000002">
    <property type="protein sequence ID" value="TGE38708.1"/>
    <property type="molecule type" value="Genomic_DNA"/>
</dbReference>
<feature type="domain" description="ParB-like N-terminal" evidence="2">
    <location>
        <begin position="10"/>
        <end position="51"/>
    </location>
</feature>
<dbReference type="SUPFAM" id="SSF110849">
    <property type="entry name" value="ParB/Sulfiredoxin"/>
    <property type="match status" value="1"/>
</dbReference>
<dbReference type="SUPFAM" id="SSF90257">
    <property type="entry name" value="Myosin rod fragments"/>
    <property type="match status" value="1"/>
</dbReference>